<dbReference type="EMBL" id="LSRX01000066">
    <property type="protein sequence ID" value="OLQ11069.1"/>
    <property type="molecule type" value="Genomic_DNA"/>
</dbReference>
<name>A0A1Q9EUI9_SYMMI</name>
<feature type="transmembrane region" description="Helical" evidence="8">
    <location>
        <begin position="103"/>
        <end position="124"/>
    </location>
</feature>
<feature type="transmembrane region" description="Helical" evidence="8">
    <location>
        <begin position="739"/>
        <end position="758"/>
    </location>
</feature>
<feature type="transmembrane region" description="Helical" evidence="8">
    <location>
        <begin position="778"/>
        <end position="801"/>
    </location>
</feature>
<evidence type="ECO:0000313" key="10">
    <source>
        <dbReference type="Proteomes" id="UP000186817"/>
    </source>
</evidence>
<feature type="transmembrane region" description="Helical" evidence="8">
    <location>
        <begin position="376"/>
        <end position="392"/>
    </location>
</feature>
<evidence type="ECO:0000256" key="3">
    <source>
        <dbReference type="ARBA" id="ARBA00022448"/>
    </source>
</evidence>
<dbReference type="InterPro" id="IPR006043">
    <property type="entry name" value="NCS2"/>
</dbReference>
<feature type="transmembrane region" description="Helical" evidence="8">
    <location>
        <begin position="433"/>
        <end position="452"/>
    </location>
</feature>
<dbReference type="OrthoDB" id="431212at2759"/>
<feature type="compositionally biased region" description="Basic and acidic residues" evidence="7">
    <location>
        <begin position="960"/>
        <end position="970"/>
    </location>
</feature>
<organism evidence="9 10">
    <name type="scientific">Symbiodinium microadriaticum</name>
    <name type="common">Dinoflagellate</name>
    <name type="synonym">Zooxanthella microadriatica</name>
    <dbReference type="NCBI Taxonomy" id="2951"/>
    <lineage>
        <taxon>Eukaryota</taxon>
        <taxon>Sar</taxon>
        <taxon>Alveolata</taxon>
        <taxon>Dinophyceae</taxon>
        <taxon>Suessiales</taxon>
        <taxon>Symbiodiniaceae</taxon>
        <taxon>Symbiodinium</taxon>
    </lineage>
</organism>
<feature type="transmembrane region" description="Helical" evidence="8">
    <location>
        <begin position="813"/>
        <end position="834"/>
    </location>
</feature>
<dbReference type="GO" id="GO:0012505">
    <property type="term" value="C:endomembrane system"/>
    <property type="evidence" value="ECO:0007669"/>
    <property type="project" value="UniProtKB-SubCell"/>
</dbReference>
<dbReference type="AlphaFoldDB" id="A0A1Q9EUI9"/>
<dbReference type="PANTHER" id="PTHR43337">
    <property type="entry name" value="XANTHINE/URACIL PERMEASE C887.17-RELATED"/>
    <property type="match status" value="1"/>
</dbReference>
<dbReference type="InterPro" id="IPR045018">
    <property type="entry name" value="Azg-like"/>
</dbReference>
<comment type="similarity">
    <text evidence="2">Belongs to the nucleobase:cation symporter-2 (NCS2) (TC 2.A.40) family. Azg-like subfamily.</text>
</comment>
<comment type="subcellular location">
    <subcellularLocation>
        <location evidence="1">Endomembrane system</location>
        <topology evidence="1">Multi-pass membrane protein</topology>
    </subcellularLocation>
</comment>
<feature type="transmembrane region" description="Helical" evidence="8">
    <location>
        <begin position="351"/>
        <end position="370"/>
    </location>
</feature>
<protein>
    <submittedName>
        <fullName evidence="9">Adenine/guanine permease AZG1</fullName>
    </submittedName>
</protein>
<proteinExistence type="inferred from homology"/>
<keyword evidence="5 8" id="KW-1133">Transmembrane helix</keyword>
<feature type="transmembrane region" description="Helical" evidence="8">
    <location>
        <begin position="29"/>
        <end position="48"/>
    </location>
</feature>
<feature type="transmembrane region" description="Helical" evidence="8">
    <location>
        <begin position="479"/>
        <end position="497"/>
    </location>
</feature>
<feature type="transmembrane region" description="Helical" evidence="8">
    <location>
        <begin position="176"/>
        <end position="197"/>
    </location>
</feature>
<accession>A0A1Q9EUI9</accession>
<gene>
    <name evidence="9" type="primary">AZG1</name>
    <name evidence="9" type="ORF">AK812_SmicGene5132</name>
</gene>
<evidence type="ECO:0000256" key="1">
    <source>
        <dbReference type="ARBA" id="ARBA00004127"/>
    </source>
</evidence>
<evidence type="ECO:0000256" key="4">
    <source>
        <dbReference type="ARBA" id="ARBA00022692"/>
    </source>
</evidence>
<dbReference type="GO" id="GO:0005886">
    <property type="term" value="C:plasma membrane"/>
    <property type="evidence" value="ECO:0007669"/>
    <property type="project" value="TreeGrafter"/>
</dbReference>
<comment type="caution">
    <text evidence="9">The sequence shown here is derived from an EMBL/GenBank/DDBJ whole genome shotgun (WGS) entry which is preliminary data.</text>
</comment>
<keyword evidence="3" id="KW-0813">Transport</keyword>
<feature type="region of interest" description="Disordered" evidence="7">
    <location>
        <begin position="943"/>
        <end position="970"/>
    </location>
</feature>
<evidence type="ECO:0000256" key="6">
    <source>
        <dbReference type="ARBA" id="ARBA00023136"/>
    </source>
</evidence>
<evidence type="ECO:0000256" key="5">
    <source>
        <dbReference type="ARBA" id="ARBA00022989"/>
    </source>
</evidence>
<evidence type="ECO:0000256" key="2">
    <source>
        <dbReference type="ARBA" id="ARBA00005697"/>
    </source>
</evidence>
<keyword evidence="10" id="KW-1185">Reference proteome</keyword>
<dbReference type="Proteomes" id="UP000186817">
    <property type="component" value="Unassembled WGS sequence"/>
</dbReference>
<sequence length="970" mass="104942">MNVKQGAPTHNRAKQAIVHQAQGQFPLRLLTLLYIDFIGTMGFLYAAADLSGLVDPEKPETFPGCYAAFMADAVGTFVGGFLGTSSVTTYGESMAGVYEGGRTGLTALVIAFLNFICIFMTPLLSSIPTLSTGPALVMVGVFMIEGVKDIEWTDYMQAIPSTICILLQITTYKIEVGVLGALLVWTFLMIFSGRIFLYMPAVWEKLPPAMQRFVSTQLGDKEFQQRLKEVGALPDPEPKKELGVLPTAMEEGKPEFATLASIASLPKSVMTELQPVEPEFKVGSKGKKEVVDNVLDKKFRGSKMDNFFKVSQRGSNLTTEIRAGITTFLTAAYIMAVNPNIISTTGLNFDGLVFATAMSSCIATLIMALWANLPFGLWPGMGMNAYFAYTIVGFKGTQNAVKKVMMAVTVEGVIFIIMSALDLRRYVFKVFPTWMMKATMAGIGLFLAHIGLQAGNGIDIVRDHPAVLVDLVTLTGEHFARTWIGIAFFCVMSLLILLRVKGAVMISILLSAILCWILSATTEQFNYKPMCCLGSVTYPDPAAGGVEWYPKPGGGFYPKPTCMDPYTVPGKGKMESTDSGPSFSFESSASVSYANGVYTITNGGSSVNHTGSIYFEGIAAGRDSSFNGGCTDTCHAMMGGFNPACFGTVLVETGCKEAFPRFQHDMGPGQALSCTSGHDMNQRCRTWQANVSVVNVVIVVVVCADENGANCVNGDVSGGTILAWDTSGFGDWQGFWNPLLTLLYIDFIGTMGFLYAAADLSGLVDPEKPETFPGCYAAFMADAVGTFVGGFLGTSSVTTYGESMAGVYEGGRTGLTALVIAFLNFICIFMTPLLSSIPTLSTGPALVMVGVFMIEGVKDIEWTDYMQAIPSTICILLQITTYKIEVGVLGALLVWTFLMIFSGRIFLYMPTVWEKLPPAMQRFVSTQLGDKEFQRRLKEVGALPDPEPKKELGVLPTAMEEGKPEVRQAW</sequence>
<feature type="transmembrane region" description="Helical" evidence="8">
    <location>
        <begin position="68"/>
        <end position="91"/>
    </location>
</feature>
<feature type="transmembrane region" description="Helical" evidence="8">
    <location>
        <begin position="886"/>
        <end position="907"/>
    </location>
</feature>
<feature type="transmembrane region" description="Helical" evidence="8">
    <location>
        <begin position="404"/>
        <end position="421"/>
    </location>
</feature>
<dbReference type="PANTHER" id="PTHR43337:SF1">
    <property type="entry name" value="XANTHINE_URACIL PERMEASE C887.17-RELATED"/>
    <property type="match status" value="1"/>
</dbReference>
<evidence type="ECO:0000256" key="7">
    <source>
        <dbReference type="SAM" id="MobiDB-lite"/>
    </source>
</evidence>
<evidence type="ECO:0000256" key="8">
    <source>
        <dbReference type="SAM" id="Phobius"/>
    </source>
</evidence>
<keyword evidence="6 8" id="KW-0472">Membrane</keyword>
<dbReference type="GO" id="GO:0005345">
    <property type="term" value="F:purine nucleobase transmembrane transporter activity"/>
    <property type="evidence" value="ECO:0007669"/>
    <property type="project" value="TreeGrafter"/>
</dbReference>
<dbReference type="Pfam" id="PF00860">
    <property type="entry name" value="Xan_ur_permease"/>
    <property type="match status" value="3"/>
</dbReference>
<reference evidence="9 10" key="1">
    <citation type="submission" date="2016-02" db="EMBL/GenBank/DDBJ databases">
        <title>Genome analysis of coral dinoflagellate symbionts highlights evolutionary adaptations to a symbiotic lifestyle.</title>
        <authorList>
            <person name="Aranda M."/>
            <person name="Li Y."/>
            <person name="Liew Y.J."/>
            <person name="Baumgarten S."/>
            <person name="Simakov O."/>
            <person name="Wilson M."/>
            <person name="Piel J."/>
            <person name="Ashoor H."/>
            <person name="Bougouffa S."/>
            <person name="Bajic V.B."/>
            <person name="Ryu T."/>
            <person name="Ravasi T."/>
            <person name="Bayer T."/>
            <person name="Micklem G."/>
            <person name="Kim H."/>
            <person name="Bhak J."/>
            <person name="Lajeunesse T.C."/>
            <person name="Voolstra C.R."/>
        </authorList>
    </citation>
    <scope>NUCLEOTIDE SEQUENCE [LARGE SCALE GENOMIC DNA]</scope>
    <source>
        <strain evidence="9 10">CCMP2467</strain>
    </source>
</reference>
<keyword evidence="4 8" id="KW-0812">Transmembrane</keyword>
<evidence type="ECO:0000313" key="9">
    <source>
        <dbReference type="EMBL" id="OLQ11069.1"/>
    </source>
</evidence>